<dbReference type="AlphaFoldDB" id="A0A1N7PWA5"/>
<accession>A0A1N7PWA5</accession>
<name>A0A1N7PWA5_9RHOB</name>
<sequence>MLWEAGRSTMEKNLDLNLKILRNAAFLRREFVGLEITRATDGGIFDRRKKTIFIYDTDVIVTYCEPWKKGPLSPEAGGEGYGEILSVSSDGNKSERERAMDVAAILAERALLSMRDRNIPAFLFDGHLDETNKVYAEIGRRVSERSDRPQLDFEEERNRRLRQLFAMINYRAPSSKQTPTQLSPLVKELFATMNAATRYPGEQEKDEAALRNLFELRVKTGNIYPTSKAAVMLGDKVPEAVRDALCVFSAAKGNPEGFTDKLEYLTDVERQDLYTITQHLSRSFRAGQEADWNAISLVYLANARLKTTGWRVVLMTGTTSLVNACHGHFAAIKGLDPKRAEGLQKNFASRFIRHLWSGTTDALLEPASDNLGGNAPDRFINWLDGFIADCSNADRFEVERLDEFISDPKRMFKDNLERRVGDASNHWKSLIEDALRNYRFRQIGIDSEAALKLQSKILYRISMARGLSSPPSFSEMLREHQEEYERERDLTYTKLSDIGIESILSSRGIGLRNPPDLAFESLKRTNKIFKTLCSMNGYSDHNTRLREFADDYQEIWRDTRDEKETDDPRKECYLRFLALGAAFASGNLWGVALSQGERALAIVRRSKSRGAIPDKICQDGRVTHISGREAYFLCATAQRAVARTQKEFDRSFRHLKDAERCLEEDWKSGSALSTSRLRLKGEHLALQLSRYYDARKRAEKEGREDCYCDDQVADVFSSAKDLLEYFKHIESNGTGFGKDGKYYFPRCKLAKRPPVSEKFFDEWQPKEIMLYPSYGKVSLLHISTNFVQVAAIRSYRAYMGHGSTDESPLTYENLRFAVELMSYFTGKADKILLDKVPPPEHLLRASPLVLLYRETGALLIDSDADPIMKNRDGVDRYFEEHKKDFKVADYDDWRLRALRTHCERLVTMSADERRQFLYV</sequence>
<reference evidence="2" key="1">
    <citation type="submission" date="2017-01" db="EMBL/GenBank/DDBJ databases">
        <authorList>
            <person name="Varghese N."/>
            <person name="Submissions S."/>
        </authorList>
    </citation>
    <scope>NUCLEOTIDE SEQUENCE [LARGE SCALE GENOMIC DNA]</scope>
    <source>
        <strain evidence="2">DSM 19945</strain>
    </source>
</reference>
<keyword evidence="2" id="KW-1185">Reference proteome</keyword>
<organism evidence="1 2">
    <name type="scientific">Rhodobacter aestuarii</name>
    <dbReference type="NCBI Taxonomy" id="453582"/>
    <lineage>
        <taxon>Bacteria</taxon>
        <taxon>Pseudomonadati</taxon>
        <taxon>Pseudomonadota</taxon>
        <taxon>Alphaproteobacteria</taxon>
        <taxon>Rhodobacterales</taxon>
        <taxon>Rhodobacter group</taxon>
        <taxon>Rhodobacter</taxon>
    </lineage>
</organism>
<proteinExistence type="predicted"/>
<dbReference type="Proteomes" id="UP000186221">
    <property type="component" value="Unassembled WGS sequence"/>
</dbReference>
<evidence type="ECO:0000313" key="1">
    <source>
        <dbReference type="EMBL" id="SIT14943.1"/>
    </source>
</evidence>
<dbReference type="STRING" id="453582.SAMN05421580_111128"/>
<gene>
    <name evidence="1" type="ORF">SAMN05421580_111128</name>
</gene>
<evidence type="ECO:0000313" key="2">
    <source>
        <dbReference type="Proteomes" id="UP000186221"/>
    </source>
</evidence>
<protein>
    <submittedName>
        <fullName evidence="1">Uncharacterized protein</fullName>
    </submittedName>
</protein>
<dbReference type="EMBL" id="FTOG01000011">
    <property type="protein sequence ID" value="SIT14943.1"/>
    <property type="molecule type" value="Genomic_DNA"/>
</dbReference>